<dbReference type="Pfam" id="PF19335">
    <property type="entry name" value="HMBD"/>
    <property type="match status" value="1"/>
</dbReference>
<feature type="domain" description="CusB-like barrel-sandwich hybrid" evidence="5">
    <location>
        <begin position="127"/>
        <end position="239"/>
    </location>
</feature>
<feature type="domain" description="CusB-like beta-barrel" evidence="6">
    <location>
        <begin position="244"/>
        <end position="321"/>
    </location>
</feature>
<evidence type="ECO:0000259" key="4">
    <source>
        <dbReference type="Pfam" id="PF25869"/>
    </source>
</evidence>
<dbReference type="Proteomes" id="UP001224392">
    <property type="component" value="Unassembled WGS sequence"/>
</dbReference>
<dbReference type="Pfam" id="PF25919">
    <property type="entry name" value="BSH_CusB"/>
    <property type="match status" value="1"/>
</dbReference>
<reference evidence="7 8" key="1">
    <citation type="submission" date="2023-04" db="EMBL/GenBank/DDBJ databases">
        <title>Marinobulbifer ophiurae gen. nov., sp. Nov., isolate from tissue of brittle star Ophioplocus japonicus.</title>
        <authorList>
            <person name="Kawano K."/>
            <person name="Sawayama S."/>
            <person name="Nakagawa S."/>
        </authorList>
    </citation>
    <scope>NUCLEOTIDE SEQUENCE [LARGE SCALE GENOMIC DNA]</scope>
    <source>
        <strain evidence="7 8">NKW57</strain>
    </source>
</reference>
<keyword evidence="8" id="KW-1185">Reference proteome</keyword>
<dbReference type="PANTHER" id="PTHR30097:SF15">
    <property type="entry name" value="CATION EFFLUX SYSTEM PROTEIN CUSB"/>
    <property type="match status" value="1"/>
</dbReference>
<evidence type="ECO:0000259" key="3">
    <source>
        <dbReference type="Pfam" id="PF19335"/>
    </source>
</evidence>
<dbReference type="InterPro" id="IPR058791">
    <property type="entry name" value="3HB_CusB"/>
</dbReference>
<dbReference type="Gene3D" id="2.40.420.20">
    <property type="match status" value="1"/>
</dbReference>
<proteinExistence type="inferred from homology"/>
<dbReference type="InterPro" id="IPR042230">
    <property type="entry name" value="CusF_sf"/>
</dbReference>
<dbReference type="Pfam" id="PF11604">
    <property type="entry name" value="CusF_Ec"/>
    <property type="match status" value="1"/>
</dbReference>
<comment type="caution">
    <text evidence="7">The sequence shown here is derived from an EMBL/GenBank/DDBJ whole genome shotgun (WGS) entry which is preliminary data.</text>
</comment>
<sequence length="489" mass="53999">MKQSQMKKTYLLIGLALLAGLAAGWWLAEKDPAGETAEGGRKILYWVAPMDPNYRRDEPGKSPMGMDLIPVYEGDESQQKAGTVSISPQVENNLGVRTAQVQRGTVTTFVETVGLVRLDEDKLHHEHTRLSGWVQKSWVRAEGDRVRKGQPLVEIYSPELIKAQQELVAALESGNQTLIDATRERLSSLGIPADQVRRVEETRSASETIVLYAGASGYVDQLGVRDGMYITEATALLSVGPLETVWVEGELFPKQGGQVQVGHKATIQGDFAPGRSWTGTLTQVLPKLDEETRTLRVRLAVDNPDKALRPGMFVRVQLDGARVDALTVPRTALIRTGDMDRVVLSEGDGRYRSVRVLAGREFGERVEILQGLEEGARVVVSAQFLLDSESSVSADLSRIEGTRVQTAPWATAQVLSMPDDNHYARVDHGPVPEWGWPEMRMGFHVLEAAQADMRRALQGKLTVEVQLRERPDGKYEIIAVRPVSRGEQP</sequence>
<evidence type="ECO:0000259" key="5">
    <source>
        <dbReference type="Pfam" id="PF25919"/>
    </source>
</evidence>
<evidence type="ECO:0000313" key="8">
    <source>
        <dbReference type="Proteomes" id="UP001224392"/>
    </source>
</evidence>
<dbReference type="Pfam" id="PF25869">
    <property type="entry name" value="3HB_CusB"/>
    <property type="match status" value="1"/>
</dbReference>
<feature type="domain" description="Heavy metal binding" evidence="3">
    <location>
        <begin position="45"/>
        <end position="71"/>
    </location>
</feature>
<evidence type="ECO:0000256" key="1">
    <source>
        <dbReference type="ARBA" id="ARBA00009477"/>
    </source>
</evidence>
<protein>
    <submittedName>
        <fullName evidence="7">Efflux RND transporter periplasmic adaptor subunit</fullName>
    </submittedName>
</protein>
<organism evidence="7 8">
    <name type="scientific">Biformimicrobium ophioploci</name>
    <dbReference type="NCBI Taxonomy" id="3036711"/>
    <lineage>
        <taxon>Bacteria</taxon>
        <taxon>Pseudomonadati</taxon>
        <taxon>Pseudomonadota</taxon>
        <taxon>Gammaproteobacteria</taxon>
        <taxon>Cellvibrionales</taxon>
        <taxon>Microbulbiferaceae</taxon>
        <taxon>Biformimicrobium</taxon>
    </lineage>
</organism>
<name>A0ABQ6LVF4_9GAMM</name>
<dbReference type="Pfam" id="PF25954">
    <property type="entry name" value="Beta-barrel_RND_2"/>
    <property type="match status" value="1"/>
</dbReference>
<evidence type="ECO:0000259" key="6">
    <source>
        <dbReference type="Pfam" id="PF25954"/>
    </source>
</evidence>
<dbReference type="Gene3D" id="2.40.30.170">
    <property type="match status" value="1"/>
</dbReference>
<dbReference type="InterPro" id="IPR021647">
    <property type="entry name" value="CusF_Ec"/>
</dbReference>
<keyword evidence="2" id="KW-0813">Transport</keyword>
<evidence type="ECO:0000256" key="2">
    <source>
        <dbReference type="ARBA" id="ARBA00022448"/>
    </source>
</evidence>
<dbReference type="PANTHER" id="PTHR30097">
    <property type="entry name" value="CATION EFFLUX SYSTEM PROTEIN CUSB"/>
    <property type="match status" value="1"/>
</dbReference>
<dbReference type="SUPFAM" id="SSF111369">
    <property type="entry name" value="HlyD-like secretion proteins"/>
    <property type="match status" value="1"/>
</dbReference>
<dbReference type="InterPro" id="IPR006143">
    <property type="entry name" value="RND_pump_MFP"/>
</dbReference>
<feature type="domain" description="CusB-like three alpha-helical bundle" evidence="4">
    <location>
        <begin position="159"/>
        <end position="206"/>
    </location>
</feature>
<gene>
    <name evidence="7" type="ORF">MNKW57_04020</name>
</gene>
<dbReference type="InterPro" id="IPR058792">
    <property type="entry name" value="Beta-barrel_RND_2"/>
</dbReference>
<accession>A0ABQ6LVF4</accession>
<dbReference type="NCBIfam" id="TIGR01730">
    <property type="entry name" value="RND_mfp"/>
    <property type="match status" value="1"/>
</dbReference>
<dbReference type="EMBL" id="BSYJ01000001">
    <property type="protein sequence ID" value="GMG86081.1"/>
    <property type="molecule type" value="Genomic_DNA"/>
</dbReference>
<dbReference type="Gene3D" id="6.10.140.730">
    <property type="match status" value="1"/>
</dbReference>
<dbReference type="InterPro" id="IPR045800">
    <property type="entry name" value="HMBD"/>
</dbReference>
<dbReference type="InterPro" id="IPR051909">
    <property type="entry name" value="MFP_Cation_Efflux"/>
</dbReference>
<comment type="similarity">
    <text evidence="1">Belongs to the membrane fusion protein (MFP) (TC 8.A.1) family.</text>
</comment>
<evidence type="ECO:0000313" key="7">
    <source>
        <dbReference type="EMBL" id="GMG86081.1"/>
    </source>
</evidence>
<dbReference type="InterPro" id="IPR058790">
    <property type="entry name" value="BSH_CusB"/>
</dbReference>
<dbReference type="Gene3D" id="2.40.50.320">
    <property type="entry name" value="Copper binding periplasmic protein CusF"/>
    <property type="match status" value="1"/>
</dbReference>